<keyword evidence="2" id="KW-1277">Toxin-antitoxin system</keyword>
<dbReference type="SUPFAM" id="SSF54786">
    <property type="entry name" value="YcfA/nrd intein domain"/>
    <property type="match status" value="1"/>
</dbReference>
<keyword evidence="7" id="KW-0346">Stress response</keyword>
<dbReference type="PANTHER" id="PTHR34873">
    <property type="entry name" value="SSR1766 PROTEIN"/>
    <property type="match status" value="1"/>
</dbReference>
<evidence type="ECO:0000313" key="10">
    <source>
        <dbReference type="Proteomes" id="UP000029738"/>
    </source>
</evidence>
<keyword evidence="5" id="KW-0378">Hydrolase</keyword>
<evidence type="ECO:0000313" key="9">
    <source>
        <dbReference type="EMBL" id="KIE07118.1"/>
    </source>
</evidence>
<dbReference type="Pfam" id="PF07927">
    <property type="entry name" value="HicA_toxin"/>
    <property type="match status" value="1"/>
</dbReference>
<dbReference type="AlphaFoldDB" id="A0A0C1QTD1"/>
<dbReference type="Proteomes" id="UP000029738">
    <property type="component" value="Unassembled WGS sequence"/>
</dbReference>
<keyword evidence="3" id="KW-0540">Nuclease</keyword>
<evidence type="ECO:0000256" key="5">
    <source>
        <dbReference type="ARBA" id="ARBA00022801"/>
    </source>
</evidence>
<keyword evidence="4" id="KW-0255">Endonuclease</keyword>
<accession>A0A0C1QTD1</accession>
<evidence type="ECO:0000256" key="4">
    <source>
        <dbReference type="ARBA" id="ARBA00022759"/>
    </source>
</evidence>
<name>A0A0C1QTD1_9CYAN</name>
<dbReference type="OrthoDB" id="9802574at2"/>
<dbReference type="Gene3D" id="3.30.920.30">
    <property type="entry name" value="Hypothetical protein"/>
    <property type="match status" value="1"/>
</dbReference>
<comment type="caution">
    <text evidence="9">The sequence shown here is derived from an EMBL/GenBank/DDBJ whole genome shotgun (WGS) entry which is preliminary data.</text>
</comment>
<keyword evidence="6" id="KW-0694">RNA-binding</keyword>
<dbReference type="InterPro" id="IPR012933">
    <property type="entry name" value="HicA_mRNA_interferase"/>
</dbReference>
<reference evidence="9" key="1">
    <citation type="journal article" date="2015" name="Genome Announc.">
        <title>Draft Genome Sequence of Tolypothrix boutellei Strain VB521301.</title>
        <authorList>
            <person name="Chandrababunaidu M.M."/>
            <person name="Singh D."/>
            <person name="Sen D."/>
            <person name="Bhan S."/>
            <person name="Das S."/>
            <person name="Gupta A."/>
            <person name="Adhikary S.P."/>
            <person name="Tripathy S."/>
        </authorList>
    </citation>
    <scope>NUCLEOTIDE SEQUENCE</scope>
    <source>
        <strain evidence="9">VB521301</strain>
    </source>
</reference>
<evidence type="ECO:0000256" key="2">
    <source>
        <dbReference type="ARBA" id="ARBA00022649"/>
    </source>
</evidence>
<dbReference type="EMBL" id="JHEG02000059">
    <property type="protein sequence ID" value="KIE07118.1"/>
    <property type="molecule type" value="Genomic_DNA"/>
</dbReference>
<dbReference type="STRING" id="1479485.DA73_0238765"/>
<gene>
    <name evidence="9" type="ORF">DA73_0238765</name>
    <name evidence="8" type="ORF">DA73_0400031265</name>
</gene>
<dbReference type="GO" id="GO:0003729">
    <property type="term" value="F:mRNA binding"/>
    <property type="evidence" value="ECO:0007669"/>
    <property type="project" value="InterPro"/>
</dbReference>
<evidence type="ECO:0000256" key="6">
    <source>
        <dbReference type="ARBA" id="ARBA00022884"/>
    </source>
</evidence>
<reference evidence="8" key="2">
    <citation type="submission" date="2019-11" db="EMBL/GenBank/DDBJ databases">
        <title>Improved Assembly of Tolypothrix boutellei genome.</title>
        <authorList>
            <person name="Sarangi A.N."/>
            <person name="Mukherjee M."/>
            <person name="Ghosh S."/>
            <person name="Singh D."/>
            <person name="Das A."/>
            <person name="Kant S."/>
            <person name="Prusty A."/>
            <person name="Tripathy S."/>
        </authorList>
    </citation>
    <scope>NUCLEOTIDE SEQUENCE</scope>
    <source>
        <strain evidence="8">VB521301</strain>
    </source>
</reference>
<evidence type="ECO:0000256" key="7">
    <source>
        <dbReference type="ARBA" id="ARBA00023016"/>
    </source>
</evidence>
<dbReference type="GO" id="GO:0004519">
    <property type="term" value="F:endonuclease activity"/>
    <property type="evidence" value="ECO:0007669"/>
    <property type="project" value="UniProtKB-KW"/>
</dbReference>
<evidence type="ECO:0000313" key="8">
    <source>
        <dbReference type="EMBL" id="KAF3889464.1"/>
    </source>
</evidence>
<dbReference type="EMBL" id="JHEG04000001">
    <property type="protein sequence ID" value="KAF3889464.1"/>
    <property type="molecule type" value="Genomic_DNA"/>
</dbReference>
<proteinExistence type="inferred from homology"/>
<dbReference type="PANTHER" id="PTHR34873:SF3">
    <property type="entry name" value="ADDICTION MODULE TOXIN, HICA FAMILY"/>
    <property type="match status" value="1"/>
</dbReference>
<evidence type="ECO:0000256" key="1">
    <source>
        <dbReference type="ARBA" id="ARBA00006620"/>
    </source>
</evidence>
<sequence>MNSMSGKELTKLLERNGWILLRVQGSHHIYGKPGIASRISVPIHGNKGLKVGLLRHLLKTAGLLEGLSQEKPVDETLDEQEDRKESE</sequence>
<keyword evidence="10" id="KW-1185">Reference proteome</keyword>
<dbReference type="InterPro" id="IPR038570">
    <property type="entry name" value="HicA_sf"/>
</dbReference>
<dbReference type="GO" id="GO:0016787">
    <property type="term" value="F:hydrolase activity"/>
    <property type="evidence" value="ECO:0007669"/>
    <property type="project" value="UniProtKB-KW"/>
</dbReference>
<protein>
    <submittedName>
        <fullName evidence="8">Type II toxin-antitoxin system HicA family toxin</fullName>
    </submittedName>
</protein>
<comment type="similarity">
    <text evidence="1">Belongs to the HicA mRNA interferase family.</text>
</comment>
<organism evidence="9">
    <name type="scientific">Tolypothrix bouteillei VB521301</name>
    <dbReference type="NCBI Taxonomy" id="1479485"/>
    <lineage>
        <taxon>Bacteria</taxon>
        <taxon>Bacillati</taxon>
        <taxon>Cyanobacteriota</taxon>
        <taxon>Cyanophyceae</taxon>
        <taxon>Nostocales</taxon>
        <taxon>Tolypothrichaceae</taxon>
        <taxon>Tolypothrix</taxon>
    </lineage>
</organism>
<evidence type="ECO:0000256" key="3">
    <source>
        <dbReference type="ARBA" id="ARBA00022722"/>
    </source>
</evidence>